<proteinExistence type="predicted"/>
<dbReference type="InterPro" id="IPR050639">
    <property type="entry name" value="SSR_resolvase"/>
</dbReference>
<dbReference type="PANTHER" id="PTHR30461:SF23">
    <property type="entry name" value="DNA RECOMBINASE-RELATED"/>
    <property type="match status" value="1"/>
</dbReference>
<evidence type="ECO:0000256" key="4">
    <source>
        <dbReference type="SAM" id="Coils"/>
    </source>
</evidence>
<dbReference type="InterPro" id="IPR006119">
    <property type="entry name" value="Resolv_N"/>
</dbReference>
<accession>A0A8X6GVC7</accession>
<comment type="caution">
    <text evidence="7">The sequence shown here is derived from an EMBL/GenBank/DDBJ whole genome shotgun (WGS) entry which is preliminary data.</text>
</comment>
<dbReference type="GO" id="GO:0015074">
    <property type="term" value="P:DNA integration"/>
    <property type="evidence" value="ECO:0007669"/>
    <property type="project" value="UniProtKB-KW"/>
</dbReference>
<dbReference type="AlphaFoldDB" id="A0A8X6GVC7"/>
<keyword evidence="3" id="KW-0233">DNA recombination</keyword>
<dbReference type="Proteomes" id="UP000887116">
    <property type="component" value="Unassembled WGS sequence"/>
</dbReference>
<dbReference type="Pfam" id="PF13408">
    <property type="entry name" value="Zn_ribbon_recom"/>
    <property type="match status" value="1"/>
</dbReference>
<feature type="domain" description="Recombinase" evidence="6">
    <location>
        <begin position="159"/>
        <end position="302"/>
    </location>
</feature>
<gene>
    <name evidence="7" type="primary">TV42_05045</name>
    <name evidence="7" type="ORF">TNCT_218281</name>
</gene>
<dbReference type="InterPro" id="IPR025827">
    <property type="entry name" value="Zn_ribbon_recom_dom"/>
</dbReference>
<dbReference type="OrthoDB" id="6980819at2759"/>
<keyword evidence="4" id="KW-0175">Coiled coil</keyword>
<evidence type="ECO:0000256" key="2">
    <source>
        <dbReference type="ARBA" id="ARBA00023125"/>
    </source>
</evidence>
<dbReference type="InterPro" id="IPR006118">
    <property type="entry name" value="Recombinase_CS"/>
</dbReference>
<keyword evidence="1" id="KW-0229">DNA integration</keyword>
<feature type="domain" description="Resolvase/invertase-type recombinase catalytic" evidence="5">
    <location>
        <begin position="3"/>
        <end position="150"/>
    </location>
</feature>
<dbReference type="Gene3D" id="3.40.50.1390">
    <property type="entry name" value="Resolvase, N-terminal catalytic domain"/>
    <property type="match status" value="1"/>
</dbReference>
<dbReference type="InterPro" id="IPR036162">
    <property type="entry name" value="Resolvase-like_N_sf"/>
</dbReference>
<dbReference type="EMBL" id="BMAO01026721">
    <property type="protein sequence ID" value="GFR11923.1"/>
    <property type="molecule type" value="Genomic_DNA"/>
</dbReference>
<dbReference type="SUPFAM" id="SSF53041">
    <property type="entry name" value="Resolvase-like"/>
    <property type="match status" value="1"/>
</dbReference>
<dbReference type="CDD" id="cd00338">
    <property type="entry name" value="Ser_Recombinase"/>
    <property type="match status" value="1"/>
</dbReference>
<dbReference type="GO" id="GO:0003677">
    <property type="term" value="F:DNA binding"/>
    <property type="evidence" value="ECO:0007669"/>
    <property type="project" value="UniProtKB-KW"/>
</dbReference>
<dbReference type="Pfam" id="PF07508">
    <property type="entry name" value="Recombinase"/>
    <property type="match status" value="1"/>
</dbReference>
<dbReference type="Pfam" id="PF00239">
    <property type="entry name" value="Resolvase"/>
    <property type="match status" value="1"/>
</dbReference>
<dbReference type="SMART" id="SM00857">
    <property type="entry name" value="Resolvase"/>
    <property type="match status" value="1"/>
</dbReference>
<evidence type="ECO:0000313" key="8">
    <source>
        <dbReference type="Proteomes" id="UP000887116"/>
    </source>
</evidence>
<dbReference type="PROSITE" id="PS51737">
    <property type="entry name" value="RECOMBINASE_DNA_BIND"/>
    <property type="match status" value="1"/>
</dbReference>
<feature type="coiled-coil region" evidence="4">
    <location>
        <begin position="11"/>
        <end position="38"/>
    </location>
</feature>
<name>A0A8X6GVC7_TRICU</name>
<evidence type="ECO:0000313" key="7">
    <source>
        <dbReference type="EMBL" id="GFR11923.1"/>
    </source>
</evidence>
<feature type="coiled-coil region" evidence="4">
    <location>
        <begin position="428"/>
        <end position="465"/>
    </location>
</feature>
<dbReference type="PANTHER" id="PTHR30461">
    <property type="entry name" value="DNA-INVERTASE FROM LAMBDOID PROPHAGE"/>
    <property type="match status" value="1"/>
</dbReference>
<reference evidence="7" key="1">
    <citation type="submission" date="2020-07" db="EMBL/GenBank/DDBJ databases">
        <title>Multicomponent nature underlies the extraordinary mechanical properties of spider dragline silk.</title>
        <authorList>
            <person name="Kono N."/>
            <person name="Nakamura H."/>
            <person name="Mori M."/>
            <person name="Yoshida Y."/>
            <person name="Ohtoshi R."/>
            <person name="Malay A.D."/>
            <person name="Moran D.A.P."/>
            <person name="Tomita M."/>
            <person name="Numata K."/>
            <person name="Arakawa K."/>
        </authorList>
    </citation>
    <scope>NUCLEOTIDE SEQUENCE</scope>
</reference>
<evidence type="ECO:0000259" key="6">
    <source>
        <dbReference type="PROSITE" id="PS51737"/>
    </source>
</evidence>
<dbReference type="Gene3D" id="3.90.1750.20">
    <property type="entry name" value="Putative Large Serine Recombinase, Chain B, Domain 2"/>
    <property type="match status" value="1"/>
</dbReference>
<keyword evidence="2" id="KW-0238">DNA-binding</keyword>
<keyword evidence="8" id="KW-1185">Reference proteome</keyword>
<protein>
    <submittedName>
        <fullName evidence="7">Recombinase</fullName>
    </submittedName>
</protein>
<dbReference type="InterPro" id="IPR038109">
    <property type="entry name" value="DNA_bind_recomb_sf"/>
</dbReference>
<evidence type="ECO:0000256" key="3">
    <source>
        <dbReference type="ARBA" id="ARBA00023172"/>
    </source>
</evidence>
<dbReference type="PROSITE" id="PS00397">
    <property type="entry name" value="RECOMBINASES_1"/>
    <property type="match status" value="1"/>
</dbReference>
<dbReference type="InterPro" id="IPR011109">
    <property type="entry name" value="DNA_bind_recombinase_dom"/>
</dbReference>
<evidence type="ECO:0000259" key="5">
    <source>
        <dbReference type="PROSITE" id="PS51736"/>
    </source>
</evidence>
<dbReference type="GO" id="GO:0000150">
    <property type="term" value="F:DNA strand exchange activity"/>
    <property type="evidence" value="ECO:0007669"/>
    <property type="project" value="InterPro"/>
</dbReference>
<evidence type="ECO:0000256" key="1">
    <source>
        <dbReference type="ARBA" id="ARBA00022908"/>
    </source>
</evidence>
<organism evidence="7 8">
    <name type="scientific">Trichonephila clavata</name>
    <name type="common">Joro spider</name>
    <name type="synonym">Nephila clavata</name>
    <dbReference type="NCBI Taxonomy" id="2740835"/>
    <lineage>
        <taxon>Eukaryota</taxon>
        <taxon>Metazoa</taxon>
        <taxon>Ecdysozoa</taxon>
        <taxon>Arthropoda</taxon>
        <taxon>Chelicerata</taxon>
        <taxon>Arachnida</taxon>
        <taxon>Araneae</taxon>
        <taxon>Araneomorphae</taxon>
        <taxon>Entelegynae</taxon>
        <taxon>Araneoidea</taxon>
        <taxon>Nephilidae</taxon>
        <taxon>Trichonephila</taxon>
    </lineage>
</organism>
<dbReference type="PROSITE" id="PS51736">
    <property type="entry name" value="RECOMBINASES_3"/>
    <property type="match status" value="1"/>
</dbReference>
<sequence length="538" mass="63093">MKVVSLYARVSSEKQAQKGTIESQIAELERRISEDEEKLLNEYRFIDNGYSGSDLERPGLDRLRDKVGKGEIDKIYIHSPDRLSRKTVYQMILLEEFEKAGVEVIFLNYKTDKSPESNLLLQMQGAVAEYERAKMMERYRRGKLHAARRGSVSVIGKASYGYRYIKKGTTGEEGKLEINEEEAKVVRELFMWVGKERIRTIEVICRLKERSIRTQTGKERWNRSTISQILKNPVYKGQAVYGRTKVGQVKPEIRPQRNAGRQKSCSRYSQDKENWIYIAVPRIVDEELFNAVQEQLAENRKRVKRQERKVAYLLQGLTVCQRCRYAYCGASTINRRGTYYHSYYCCTAPSYKEACGNRPVQADALETIIWKKVKGILKKPERLINEYQRHQLGSKELLLEEGLEREESKLKRGISGLIDSYARGYINQEEFELRIKGMKQRLKEKEEEKKRIKDKKEVQEELTNIIGNIKEFYSGIKLELDQLDWLEKRSVIRKLIERVEINVDNITIVFRIKEFVTKNKQNQDIQAIRERIARPESE</sequence>